<feature type="transmembrane region" description="Helical" evidence="6">
    <location>
        <begin position="82"/>
        <end position="102"/>
    </location>
</feature>
<evidence type="ECO:0000256" key="5">
    <source>
        <dbReference type="ARBA" id="ARBA00023136"/>
    </source>
</evidence>
<accession>A0AA45C7V7</accession>
<keyword evidence="4 6" id="KW-1133">Transmembrane helix</keyword>
<dbReference type="InterPro" id="IPR003339">
    <property type="entry name" value="ABC/ECF_trnsptr_transmembrane"/>
</dbReference>
<keyword evidence="5 6" id="KW-0472">Membrane</keyword>
<keyword evidence="8" id="KW-1185">Reference proteome</keyword>
<comment type="caution">
    <text evidence="7">The sequence shown here is derived from an EMBL/GenBank/DDBJ whole genome shotgun (WGS) entry which is preliminary data.</text>
</comment>
<dbReference type="GO" id="GO:0005886">
    <property type="term" value="C:plasma membrane"/>
    <property type="evidence" value="ECO:0007669"/>
    <property type="project" value="UniProtKB-ARBA"/>
</dbReference>
<organism evidence="7 8">
    <name type="scientific">Oceanotoga teriensis</name>
    <dbReference type="NCBI Taxonomy" id="515440"/>
    <lineage>
        <taxon>Bacteria</taxon>
        <taxon>Thermotogati</taxon>
        <taxon>Thermotogota</taxon>
        <taxon>Thermotogae</taxon>
        <taxon>Petrotogales</taxon>
        <taxon>Petrotogaceae</taxon>
        <taxon>Oceanotoga</taxon>
    </lineage>
</organism>
<keyword evidence="2" id="KW-1003">Cell membrane</keyword>
<dbReference type="PANTHER" id="PTHR34857">
    <property type="entry name" value="SLL0384 PROTEIN"/>
    <property type="match status" value="1"/>
</dbReference>
<dbReference type="Proteomes" id="UP000245921">
    <property type="component" value="Unassembled WGS sequence"/>
</dbReference>
<sequence>MKKYKVNPLTLLYVNMLFPFVLMFTSSLTAIIICFLISSGFLLFFNEKKRLLKFSIIFLIFLLIFQFQDYLDSGKFKMFFELINYIALKIIPVLMIASILFYNIQTSELLSALNNLKLPKNLIIGITVAFRFFPTFGHEFKFIKQTMKMRNISMSILKPFKSLEYFLVPMLFRCSLLADELTSAGLTKGIECDVKRSSIYDVKIKKFDIFIMILSTIMTIGVLI</sequence>
<evidence type="ECO:0000256" key="3">
    <source>
        <dbReference type="ARBA" id="ARBA00022692"/>
    </source>
</evidence>
<evidence type="ECO:0000256" key="6">
    <source>
        <dbReference type="SAM" id="Phobius"/>
    </source>
</evidence>
<dbReference type="CDD" id="cd16914">
    <property type="entry name" value="EcfT"/>
    <property type="match status" value="1"/>
</dbReference>
<dbReference type="InterPro" id="IPR051611">
    <property type="entry name" value="ECF_transporter_component"/>
</dbReference>
<evidence type="ECO:0000256" key="2">
    <source>
        <dbReference type="ARBA" id="ARBA00022475"/>
    </source>
</evidence>
<evidence type="ECO:0000313" key="7">
    <source>
        <dbReference type="EMBL" id="PWJ95608.1"/>
    </source>
</evidence>
<feature type="transmembrane region" description="Helical" evidence="6">
    <location>
        <begin position="51"/>
        <end position="70"/>
    </location>
</feature>
<dbReference type="PANTHER" id="PTHR34857:SF2">
    <property type="entry name" value="SLL0384 PROTEIN"/>
    <property type="match status" value="1"/>
</dbReference>
<dbReference type="RefSeq" id="WP_109604150.1">
    <property type="nucleotide sequence ID" value="NZ_JAMHJO010000009.1"/>
</dbReference>
<proteinExistence type="predicted"/>
<evidence type="ECO:0000256" key="4">
    <source>
        <dbReference type="ARBA" id="ARBA00022989"/>
    </source>
</evidence>
<comment type="subcellular location">
    <subcellularLocation>
        <location evidence="1">Membrane</location>
        <topology evidence="1">Multi-pass membrane protein</topology>
    </subcellularLocation>
</comment>
<evidence type="ECO:0000256" key="1">
    <source>
        <dbReference type="ARBA" id="ARBA00004141"/>
    </source>
</evidence>
<evidence type="ECO:0000313" key="8">
    <source>
        <dbReference type="Proteomes" id="UP000245921"/>
    </source>
</evidence>
<protein>
    <submittedName>
        <fullName evidence="7">Energy-coupling factor transport system permease protein</fullName>
    </submittedName>
</protein>
<dbReference type="Pfam" id="PF02361">
    <property type="entry name" value="CbiQ"/>
    <property type="match status" value="1"/>
</dbReference>
<reference evidence="7 8" key="1">
    <citation type="submission" date="2018-05" db="EMBL/GenBank/DDBJ databases">
        <title>Genomic Encyclopedia of Type Strains, Phase IV (KMG-IV): sequencing the most valuable type-strain genomes for metagenomic binning, comparative biology and taxonomic classification.</title>
        <authorList>
            <person name="Goeker M."/>
        </authorList>
    </citation>
    <scope>NUCLEOTIDE SEQUENCE [LARGE SCALE GENOMIC DNA]</scope>
    <source>
        <strain evidence="7 8">DSM 24906</strain>
    </source>
</reference>
<feature type="transmembrane region" description="Helical" evidence="6">
    <location>
        <begin position="12"/>
        <end position="45"/>
    </location>
</feature>
<dbReference type="EMBL" id="QGGI01000004">
    <property type="protein sequence ID" value="PWJ95608.1"/>
    <property type="molecule type" value="Genomic_DNA"/>
</dbReference>
<dbReference type="AlphaFoldDB" id="A0AA45C7V7"/>
<name>A0AA45C7V7_9BACT</name>
<gene>
    <name evidence="7" type="ORF">C7380_10422</name>
</gene>
<keyword evidence="3 6" id="KW-0812">Transmembrane</keyword>